<evidence type="ECO:0000313" key="2">
    <source>
        <dbReference type="EMBL" id="OWP84210.1"/>
    </source>
</evidence>
<dbReference type="InterPro" id="IPR026444">
    <property type="entry name" value="Secre_tail"/>
</dbReference>
<dbReference type="AlphaFoldDB" id="A0A246GJ49"/>
<sequence length="25" mass="2920">ENIDKGVYIIKINTDNKIFATRLIK</sequence>
<evidence type="ECO:0000313" key="3">
    <source>
        <dbReference type="Proteomes" id="UP000197768"/>
    </source>
</evidence>
<evidence type="ECO:0000256" key="1">
    <source>
        <dbReference type="ARBA" id="ARBA00022729"/>
    </source>
</evidence>
<feature type="non-terminal residue" evidence="2">
    <location>
        <position position="1"/>
    </location>
</feature>
<reference evidence="2 3" key="1">
    <citation type="journal article" date="2017" name="Infect. Genet. Evol.">
        <title>Comparative genome analysis of fish pathogen Flavobacterium columnare reveals extensive sequence diversity within the species.</title>
        <authorList>
            <person name="Kayansamruaj P."/>
            <person name="Dong H.T."/>
            <person name="Hirono I."/>
            <person name="Kondo H."/>
            <person name="Senapin S."/>
            <person name="Rodkhum C."/>
        </authorList>
    </citation>
    <scope>NUCLEOTIDE SEQUENCE [LARGE SCALE GENOMIC DNA]</scope>
    <source>
        <strain evidence="2 3">1215</strain>
    </source>
</reference>
<accession>A0A246GJ49</accession>
<keyword evidence="1" id="KW-0732">Signal</keyword>
<evidence type="ECO:0008006" key="4">
    <source>
        <dbReference type="Google" id="ProtNLM"/>
    </source>
</evidence>
<dbReference type="Proteomes" id="UP000197768">
    <property type="component" value="Unassembled WGS sequence"/>
</dbReference>
<organism evidence="2 3">
    <name type="scientific">Flavobacterium davisii</name>
    <dbReference type="NCBI Taxonomy" id="2906077"/>
    <lineage>
        <taxon>Bacteria</taxon>
        <taxon>Pseudomonadati</taxon>
        <taxon>Bacteroidota</taxon>
        <taxon>Flavobacteriia</taxon>
        <taxon>Flavobacteriales</taxon>
        <taxon>Flavobacteriaceae</taxon>
        <taxon>Flavobacterium</taxon>
    </lineage>
</organism>
<protein>
    <recommendedName>
        <fullName evidence="4">T9SS type A sorting domain-containing protein</fullName>
    </recommendedName>
</protein>
<gene>
    <name evidence="2" type="ORF">BWK59_06605</name>
</gene>
<proteinExistence type="predicted"/>
<name>A0A246GJ49_9FLAO</name>
<dbReference type="EMBL" id="MTCZ01000048">
    <property type="protein sequence ID" value="OWP84210.1"/>
    <property type="molecule type" value="Genomic_DNA"/>
</dbReference>
<dbReference type="NCBIfam" id="TIGR04183">
    <property type="entry name" value="Por_Secre_tail"/>
    <property type="match status" value="1"/>
</dbReference>
<comment type="caution">
    <text evidence="2">The sequence shown here is derived from an EMBL/GenBank/DDBJ whole genome shotgun (WGS) entry which is preliminary data.</text>
</comment>